<comment type="catalytic activity">
    <reaction evidence="8">
        <text>O-phospho-L-homoserine + H2O = L-threonine + phosphate</text>
        <dbReference type="Rhea" id="RHEA:10840"/>
        <dbReference type="ChEBI" id="CHEBI:15377"/>
        <dbReference type="ChEBI" id="CHEBI:43474"/>
        <dbReference type="ChEBI" id="CHEBI:57590"/>
        <dbReference type="ChEBI" id="CHEBI:57926"/>
        <dbReference type="EC" id="4.2.3.1"/>
    </reaction>
</comment>
<dbReference type="EC" id="4.2.3.1" evidence="9"/>
<dbReference type="GO" id="GO:0004795">
    <property type="term" value="F:threonine synthase activity"/>
    <property type="evidence" value="ECO:0007669"/>
    <property type="project" value="UniProtKB-UniRule"/>
</dbReference>
<evidence type="ECO:0000256" key="10">
    <source>
        <dbReference type="PIRSR" id="PIRSR604450-51"/>
    </source>
</evidence>
<evidence type="ECO:0000256" key="7">
    <source>
        <dbReference type="ARBA" id="ARBA00029440"/>
    </source>
</evidence>
<dbReference type="FunFam" id="3.90.1380.10:FF:000003">
    <property type="entry name" value="THR4p Threonine synthase"/>
    <property type="match status" value="1"/>
</dbReference>
<accession>A0A3S4TE77</accession>
<dbReference type="AlphaFoldDB" id="A0A3S4TE77"/>
<evidence type="ECO:0000313" key="13">
    <source>
        <dbReference type="Proteomes" id="UP000286862"/>
    </source>
</evidence>
<comment type="caution">
    <text evidence="12">The sequence shown here is derived from an EMBL/GenBank/DDBJ whole genome shotgun (WGS) entry which is preliminary data.</text>
</comment>
<dbReference type="Pfam" id="PF24857">
    <property type="entry name" value="THR4_C"/>
    <property type="match status" value="1"/>
</dbReference>
<name>A0A3S4TE77_9BACT</name>
<keyword evidence="6 12" id="KW-0456">Lyase</keyword>
<keyword evidence="5 10" id="KW-0663">Pyridoxal phosphate</keyword>
<dbReference type="Pfam" id="PF14821">
    <property type="entry name" value="Thr_synth_N"/>
    <property type="match status" value="1"/>
</dbReference>
<organism evidence="12 13">
    <name type="scientific">Candidatus Electrothrix marina</name>
    <dbReference type="NCBI Taxonomy" id="1859130"/>
    <lineage>
        <taxon>Bacteria</taxon>
        <taxon>Pseudomonadati</taxon>
        <taxon>Thermodesulfobacteriota</taxon>
        <taxon>Desulfobulbia</taxon>
        <taxon>Desulfobulbales</taxon>
        <taxon>Desulfobulbaceae</taxon>
        <taxon>Candidatus Electrothrix</taxon>
    </lineage>
</organism>
<dbReference type="Gene3D" id="3.40.50.1100">
    <property type="match status" value="2"/>
</dbReference>
<dbReference type="Gene3D" id="3.90.1380.10">
    <property type="entry name" value="Threonine synthase, N-terminal domain"/>
    <property type="match status" value="1"/>
</dbReference>
<evidence type="ECO:0000256" key="8">
    <source>
        <dbReference type="ARBA" id="ARBA00049144"/>
    </source>
</evidence>
<dbReference type="CDD" id="cd01560">
    <property type="entry name" value="Thr-synth_2"/>
    <property type="match status" value="1"/>
</dbReference>
<dbReference type="Proteomes" id="UP000286862">
    <property type="component" value="Unassembled WGS sequence"/>
</dbReference>
<feature type="modified residue" description="N6-(pyridoxal phosphate)lysine" evidence="10">
    <location>
        <position position="110"/>
    </location>
</feature>
<evidence type="ECO:0000256" key="3">
    <source>
        <dbReference type="ARBA" id="ARBA00018679"/>
    </source>
</evidence>
<dbReference type="PANTHER" id="PTHR42690:SF1">
    <property type="entry name" value="THREONINE SYNTHASE-LIKE 2"/>
    <property type="match status" value="1"/>
</dbReference>
<protein>
    <recommendedName>
        <fullName evidence="3 9">Threonine synthase</fullName>
        <ecNumber evidence="9">4.2.3.1</ecNumber>
    </recommendedName>
</protein>
<dbReference type="InterPro" id="IPR000634">
    <property type="entry name" value="Ser/Thr_deHydtase_PyrdxlP-BS"/>
</dbReference>
<comment type="cofactor">
    <cofactor evidence="1 10">
        <name>pyridoxal 5'-phosphate</name>
        <dbReference type="ChEBI" id="CHEBI:597326"/>
    </cofactor>
</comment>
<dbReference type="PROSITE" id="PS00165">
    <property type="entry name" value="DEHYDRATASE_SER_THR"/>
    <property type="match status" value="1"/>
</dbReference>
<dbReference type="GO" id="GO:0030170">
    <property type="term" value="F:pyridoxal phosphate binding"/>
    <property type="evidence" value="ECO:0007669"/>
    <property type="project" value="InterPro"/>
</dbReference>
<sequence>MKYISTRGGIEPIAFDQAVMMGLARDGGLLLPETLPSVSAQKLDAWQNLHYKSLALEVLDLFSGDMPRLDLDDLIERSYSSFRHPQVTPVRKTGDLYIMELFHGPTLAFKDVALQLLGNLFEYELKKSGGFMNIIGATSGDTGSAAIYGVRGKKGINIFILHPHGRTSPIQALQMTTVTDANVFNLAVNGTFDDAQAIVKELFSDLEFKDQYQLGAINSINWARVLAQVVYYVFAFLKLRKQGFDSVDFSVPTGNFGDIFAGYVAKQLLPEGCINRLILATNSNDILTRFVNNGDYSIAGEVTPTFSPSMDIQIAFNFERYLYYLHGQDGAKVKADMETFAAAGRMDLAAFGEQAARDFASYSVSEEETIATIRQCSQEHDYLLDPHTAIGVRAAQELKEDRPVVCLATAHPAKFGEAVQKATGNEVELPPALAGLANKESRCEILDADIALIREYVEKNALEGEI</sequence>
<evidence type="ECO:0000256" key="5">
    <source>
        <dbReference type="ARBA" id="ARBA00022898"/>
    </source>
</evidence>
<evidence type="ECO:0000256" key="9">
    <source>
        <dbReference type="NCBIfam" id="TIGR00260"/>
    </source>
</evidence>
<dbReference type="SUPFAM" id="SSF53686">
    <property type="entry name" value="Tryptophan synthase beta subunit-like PLP-dependent enzymes"/>
    <property type="match status" value="1"/>
</dbReference>
<proteinExistence type="inferred from homology"/>
<dbReference type="InterPro" id="IPR004450">
    <property type="entry name" value="Thr_synthase-like"/>
</dbReference>
<dbReference type="NCBIfam" id="TIGR00260">
    <property type="entry name" value="thrC"/>
    <property type="match status" value="1"/>
</dbReference>
<dbReference type="InterPro" id="IPR029144">
    <property type="entry name" value="Thr_synth_N"/>
</dbReference>
<feature type="domain" description="Threonine synthase N-terminal" evidence="11">
    <location>
        <begin position="2"/>
        <end position="79"/>
    </location>
</feature>
<evidence type="ECO:0000256" key="2">
    <source>
        <dbReference type="ARBA" id="ARBA00005517"/>
    </source>
</evidence>
<evidence type="ECO:0000256" key="6">
    <source>
        <dbReference type="ARBA" id="ARBA00023239"/>
    </source>
</evidence>
<evidence type="ECO:0000256" key="4">
    <source>
        <dbReference type="ARBA" id="ARBA00022605"/>
    </source>
</evidence>
<dbReference type="InterPro" id="IPR051166">
    <property type="entry name" value="Threonine_Synthase"/>
</dbReference>
<dbReference type="GO" id="GO:0009088">
    <property type="term" value="P:threonine biosynthetic process"/>
    <property type="evidence" value="ECO:0007669"/>
    <property type="project" value="UniProtKB-UniRule"/>
</dbReference>
<gene>
    <name evidence="12" type="ORF">VT99_10765</name>
</gene>
<reference evidence="12 13" key="1">
    <citation type="submission" date="2017-01" db="EMBL/GenBank/DDBJ databases">
        <title>The cable genome- insights into the physiology and evolution of filamentous bacteria capable of sulfide oxidation via long distance electron transfer.</title>
        <authorList>
            <person name="Schreiber L."/>
            <person name="Bjerg J.T."/>
            <person name="Boggild A."/>
            <person name="Van De Vossenberg J."/>
            <person name="Meysman F."/>
            <person name="Nielsen L.P."/>
            <person name="Schramm A."/>
            <person name="Kjeldsen K.U."/>
        </authorList>
    </citation>
    <scope>NUCLEOTIDE SEQUENCE [LARGE SCALE GENOMIC DNA]</scope>
    <source>
        <strain evidence="12">A2</strain>
    </source>
</reference>
<comment type="similarity">
    <text evidence="2">Belongs to the threonine synthase family.</text>
</comment>
<dbReference type="InterPro" id="IPR037158">
    <property type="entry name" value="Thr_synth_N_sf"/>
</dbReference>
<evidence type="ECO:0000256" key="1">
    <source>
        <dbReference type="ARBA" id="ARBA00001933"/>
    </source>
</evidence>
<dbReference type="InterPro" id="IPR036052">
    <property type="entry name" value="TrpB-like_PALP_sf"/>
</dbReference>
<dbReference type="UniPathway" id="UPA00050">
    <property type="reaction ID" value="UER00065"/>
</dbReference>
<keyword evidence="4" id="KW-0028">Amino-acid biosynthesis</keyword>
<evidence type="ECO:0000313" key="12">
    <source>
        <dbReference type="EMBL" id="RWX48599.1"/>
    </source>
</evidence>
<evidence type="ECO:0000259" key="11">
    <source>
        <dbReference type="Pfam" id="PF14821"/>
    </source>
</evidence>
<dbReference type="EMBL" id="MTKQ01000076">
    <property type="protein sequence ID" value="RWX48599.1"/>
    <property type="molecule type" value="Genomic_DNA"/>
</dbReference>
<dbReference type="PANTHER" id="PTHR42690">
    <property type="entry name" value="THREONINE SYNTHASE FAMILY MEMBER"/>
    <property type="match status" value="1"/>
</dbReference>
<comment type="pathway">
    <text evidence="7">Amino-acid biosynthesis.</text>
</comment>